<dbReference type="eggNOG" id="KOG1178">
    <property type="taxonomic scope" value="Eukaryota"/>
</dbReference>
<keyword evidence="7" id="KW-1185">Reference proteome</keyword>
<dbReference type="GO" id="GO:0005737">
    <property type="term" value="C:cytoplasm"/>
    <property type="evidence" value="ECO:0007669"/>
    <property type="project" value="TreeGrafter"/>
</dbReference>
<dbReference type="SUPFAM" id="SSF47336">
    <property type="entry name" value="ACP-like"/>
    <property type="match status" value="1"/>
</dbReference>
<evidence type="ECO:0000313" key="7">
    <source>
        <dbReference type="Proteomes" id="UP000001067"/>
    </source>
</evidence>
<keyword evidence="1" id="KW-0596">Phosphopantetheine</keyword>
<evidence type="ECO:0000313" key="6">
    <source>
        <dbReference type="EMBL" id="EFQ85269.1"/>
    </source>
</evidence>
<feature type="region of interest" description="Disordered" evidence="4">
    <location>
        <begin position="194"/>
        <end position="214"/>
    </location>
</feature>
<evidence type="ECO:0000256" key="2">
    <source>
        <dbReference type="ARBA" id="ARBA00022553"/>
    </source>
</evidence>
<gene>
    <name evidence="6" type="ORF">PTT_19820</name>
</gene>
<dbReference type="GO" id="GO:0031177">
    <property type="term" value="F:phosphopantetheine binding"/>
    <property type="evidence" value="ECO:0007669"/>
    <property type="project" value="InterPro"/>
</dbReference>
<evidence type="ECO:0000259" key="5">
    <source>
        <dbReference type="PROSITE" id="PS50075"/>
    </source>
</evidence>
<protein>
    <recommendedName>
        <fullName evidence="5">Carrier domain-containing protein</fullName>
    </recommendedName>
</protein>
<dbReference type="Proteomes" id="UP000001067">
    <property type="component" value="Unassembled WGS sequence"/>
</dbReference>
<dbReference type="PANTHER" id="PTHR45527:SF3">
    <property type="entry name" value="SIDEROPHORE SYNTHETASE (EUROFUNG)"/>
    <property type="match status" value="1"/>
</dbReference>
<feature type="non-terminal residue" evidence="6">
    <location>
        <position position="1"/>
    </location>
</feature>
<accession>E3S9T0</accession>
<dbReference type="InterPro" id="IPR045851">
    <property type="entry name" value="AMP-bd_C_sf"/>
</dbReference>
<dbReference type="FunFam" id="3.30.300.30:FF:000015">
    <property type="entry name" value="Nonribosomal peptide synthase SidD"/>
    <property type="match status" value="1"/>
</dbReference>
<dbReference type="InterPro" id="IPR020806">
    <property type="entry name" value="PKS_PP-bd"/>
</dbReference>
<keyword evidence="3" id="KW-0436">Ligase</keyword>
<dbReference type="HOGENOM" id="CLU_059982_0_0_1"/>
<dbReference type="GO" id="GO:0016874">
    <property type="term" value="F:ligase activity"/>
    <property type="evidence" value="ECO:0007669"/>
    <property type="project" value="UniProtKB-KW"/>
</dbReference>
<dbReference type="InterPro" id="IPR009081">
    <property type="entry name" value="PP-bd_ACP"/>
</dbReference>
<reference evidence="6 7" key="1">
    <citation type="journal article" date="2010" name="Genome Biol.">
        <title>A first genome assembly of the barley fungal pathogen Pyrenophora teres f. teres.</title>
        <authorList>
            <person name="Ellwood S.R."/>
            <person name="Liu Z."/>
            <person name="Syme R.A."/>
            <person name="Lai Z."/>
            <person name="Hane J.K."/>
            <person name="Keiper F."/>
            <person name="Moffat C.S."/>
            <person name="Oliver R.P."/>
            <person name="Friesen T.L."/>
        </authorList>
    </citation>
    <scope>NUCLEOTIDE SEQUENCE [LARGE SCALE GENOMIC DNA]</scope>
    <source>
        <strain evidence="6 7">0-1</strain>
    </source>
</reference>
<dbReference type="Gene3D" id="1.10.1200.10">
    <property type="entry name" value="ACP-like"/>
    <property type="match status" value="1"/>
</dbReference>
<dbReference type="Gene3D" id="2.30.38.10">
    <property type="entry name" value="Luciferase, Domain 3"/>
    <property type="match status" value="1"/>
</dbReference>
<dbReference type="FunFam" id="1.10.1200.10:FF:000028">
    <property type="entry name" value="Nonribosomal peptide synthetase 13"/>
    <property type="match status" value="1"/>
</dbReference>
<dbReference type="GO" id="GO:0043041">
    <property type="term" value="P:amino acid activation for nonribosomal peptide biosynthetic process"/>
    <property type="evidence" value="ECO:0007669"/>
    <property type="project" value="TreeGrafter"/>
</dbReference>
<evidence type="ECO:0000256" key="3">
    <source>
        <dbReference type="ARBA" id="ARBA00022598"/>
    </source>
</evidence>
<dbReference type="Pfam" id="PF00550">
    <property type="entry name" value="PP-binding"/>
    <property type="match status" value="1"/>
</dbReference>
<dbReference type="OrthoDB" id="416786at2759"/>
<feature type="domain" description="Carrier" evidence="5">
    <location>
        <begin position="207"/>
        <end position="283"/>
    </location>
</feature>
<dbReference type="KEGG" id="pte:PTT_19820"/>
<dbReference type="PANTHER" id="PTHR45527">
    <property type="entry name" value="NONRIBOSOMAL PEPTIDE SYNTHETASE"/>
    <property type="match status" value="1"/>
</dbReference>
<dbReference type="GO" id="GO:0044550">
    <property type="term" value="P:secondary metabolite biosynthetic process"/>
    <property type="evidence" value="ECO:0007669"/>
    <property type="project" value="TreeGrafter"/>
</dbReference>
<dbReference type="AlphaFoldDB" id="E3S9T0"/>
<dbReference type="InterPro" id="IPR006162">
    <property type="entry name" value="Ppantetheine_attach_site"/>
</dbReference>
<dbReference type="PROSITE" id="PS00012">
    <property type="entry name" value="PHOSPHOPANTETHEINE"/>
    <property type="match status" value="1"/>
</dbReference>
<proteinExistence type="predicted"/>
<dbReference type="SMART" id="SM00823">
    <property type="entry name" value="PKS_PP"/>
    <property type="match status" value="1"/>
</dbReference>
<organism evidence="7">
    <name type="scientific">Pyrenophora teres f. teres (strain 0-1)</name>
    <name type="common">Barley net blotch fungus</name>
    <name type="synonym">Drechslera teres f. teres</name>
    <dbReference type="NCBI Taxonomy" id="861557"/>
    <lineage>
        <taxon>Eukaryota</taxon>
        <taxon>Fungi</taxon>
        <taxon>Dikarya</taxon>
        <taxon>Ascomycota</taxon>
        <taxon>Pezizomycotina</taxon>
        <taxon>Dothideomycetes</taxon>
        <taxon>Pleosporomycetidae</taxon>
        <taxon>Pleosporales</taxon>
        <taxon>Pleosporineae</taxon>
        <taxon>Pleosporaceae</taxon>
        <taxon>Pyrenophora</taxon>
    </lineage>
</organism>
<feature type="non-terminal residue" evidence="6">
    <location>
        <position position="323"/>
    </location>
</feature>
<dbReference type="STRING" id="861557.E3S9T0"/>
<dbReference type="Gene3D" id="3.30.300.30">
    <property type="match status" value="1"/>
</dbReference>
<dbReference type="InterPro" id="IPR036736">
    <property type="entry name" value="ACP-like_sf"/>
</dbReference>
<keyword evidence="2" id="KW-0597">Phosphoprotein</keyword>
<dbReference type="SUPFAM" id="SSF56801">
    <property type="entry name" value="Acetyl-CoA synthetase-like"/>
    <property type="match status" value="1"/>
</dbReference>
<sequence length="323" mass="35398">LLVEGPILARGYLNDVDKTAAAFIDDPVWLLEGYEGHTGRQGRLYKTGDLVRYDNDGNLVCLGRKDSQVKVRGQRVELGEVEHHVRECLPEAKQLAVEVIVPEGEGSHTMLAAFMRLDGATRVQQVGSKAGGDDSTAQVVFLAGVEEEELAQRLPRHMVPTVFFTLLHFPMTTSGKTDRKRLREMGASFTAQQLAEMRTSSQGPKRQPSTDAEQTMQRLWARVLGIEPDSIGLDDSFFRLGGDSIAAMKLVGEARQTGLQLSVADIFRHPKLAELAGRDTQQCSSSTVEEVPTFSLLGEDVDTAQVREEVAAMCSIDASIVED</sequence>
<evidence type="ECO:0000256" key="4">
    <source>
        <dbReference type="SAM" id="MobiDB-lite"/>
    </source>
</evidence>
<dbReference type="PROSITE" id="PS50075">
    <property type="entry name" value="CARRIER"/>
    <property type="match status" value="1"/>
</dbReference>
<dbReference type="EMBL" id="GL537948">
    <property type="protein sequence ID" value="EFQ85269.1"/>
    <property type="molecule type" value="Genomic_DNA"/>
</dbReference>
<name>E3S9T0_PYRTT</name>
<evidence type="ECO:0000256" key="1">
    <source>
        <dbReference type="ARBA" id="ARBA00022450"/>
    </source>
</evidence>